<dbReference type="EMBL" id="BGZK01000888">
    <property type="protein sequence ID" value="GBP64106.1"/>
    <property type="molecule type" value="Genomic_DNA"/>
</dbReference>
<evidence type="ECO:0000313" key="4">
    <source>
        <dbReference type="EMBL" id="GBP64106.1"/>
    </source>
</evidence>
<sequence>EKWKQLKIDKDKLQNELKEACTKVQELTDKLYQSESLNNNLDLSKLNADITSDKVAAQRAITQNHQLKKEIEDLQEVYVKMSKDKLELVEKLDAEKFLNRELTIKLAEIEDKSNDLMPKLMAKDSEMIRLQAQCSKFEKELEDKKQQVNELIQEINLYKTELVKAQEANVILNAKFTKLEKAEPANDDEIVQNTQSEHNVMKCEHRFLASDHGQNELTMLSIEDAMLKLQERFLNKMKEVADLSDEKQKLEHIVMQLQNETDTICEYVALYQQQRGILRRREEERNAQIKFFESERERMRTQLEGLANIITKLSEDNKLQTLLQEESKREDVFKIHRLIANIKNNHFMNPNKQYIDLEAFHPCAWCSGKLIDV</sequence>
<feature type="coiled-coil region" evidence="2">
    <location>
        <begin position="3"/>
        <end position="30"/>
    </location>
</feature>
<gene>
    <name evidence="4" type="primary">GOLGA2</name>
    <name evidence="4" type="ORF">EVAR_8475_1</name>
</gene>
<dbReference type="OrthoDB" id="5978643at2759"/>
<dbReference type="PANTHER" id="PTHR10881">
    <property type="entry name" value="GOLGIN SUBFAMILY A MEMBER-RELATED"/>
    <property type="match status" value="1"/>
</dbReference>
<reference evidence="4 5" key="1">
    <citation type="journal article" date="2019" name="Commun. Biol.">
        <title>The bagworm genome reveals a unique fibroin gene that provides high tensile strength.</title>
        <authorList>
            <person name="Kono N."/>
            <person name="Nakamura H."/>
            <person name="Ohtoshi R."/>
            <person name="Tomita M."/>
            <person name="Numata K."/>
            <person name="Arakawa K."/>
        </authorList>
    </citation>
    <scope>NUCLEOTIDE SEQUENCE [LARGE SCALE GENOMIC DNA]</scope>
</reference>
<organism evidence="4 5">
    <name type="scientific">Eumeta variegata</name>
    <name type="common">Bagworm moth</name>
    <name type="synonym">Eumeta japonica</name>
    <dbReference type="NCBI Taxonomy" id="151549"/>
    <lineage>
        <taxon>Eukaryota</taxon>
        <taxon>Metazoa</taxon>
        <taxon>Ecdysozoa</taxon>
        <taxon>Arthropoda</taxon>
        <taxon>Hexapoda</taxon>
        <taxon>Insecta</taxon>
        <taxon>Pterygota</taxon>
        <taxon>Neoptera</taxon>
        <taxon>Endopterygota</taxon>
        <taxon>Lepidoptera</taxon>
        <taxon>Glossata</taxon>
        <taxon>Ditrysia</taxon>
        <taxon>Tineoidea</taxon>
        <taxon>Psychidae</taxon>
        <taxon>Oiketicinae</taxon>
        <taxon>Eumeta</taxon>
    </lineage>
</organism>
<accession>A0A4C1XJK3</accession>
<evidence type="ECO:0000256" key="1">
    <source>
        <dbReference type="ARBA" id="ARBA00023054"/>
    </source>
</evidence>
<dbReference type="GO" id="GO:0005801">
    <property type="term" value="C:cis-Golgi network"/>
    <property type="evidence" value="ECO:0007669"/>
    <property type="project" value="TreeGrafter"/>
</dbReference>
<feature type="coiled-coil region" evidence="2">
    <location>
        <begin position="57"/>
        <end position="84"/>
    </location>
</feature>
<dbReference type="GO" id="GO:0032580">
    <property type="term" value="C:Golgi cisterna membrane"/>
    <property type="evidence" value="ECO:0007669"/>
    <property type="project" value="TreeGrafter"/>
</dbReference>
<feature type="non-terminal residue" evidence="4">
    <location>
        <position position="1"/>
    </location>
</feature>
<protein>
    <submittedName>
        <fullName evidence="4">Golgin subfamily A member 2</fullName>
    </submittedName>
</protein>
<dbReference type="InterPro" id="IPR024858">
    <property type="entry name" value="GOLGA"/>
</dbReference>
<evidence type="ECO:0000313" key="5">
    <source>
        <dbReference type="Proteomes" id="UP000299102"/>
    </source>
</evidence>
<feature type="coiled-coil region" evidence="2">
    <location>
        <begin position="127"/>
        <end position="168"/>
    </location>
</feature>
<keyword evidence="1 2" id="KW-0175">Coiled coil</keyword>
<dbReference type="AlphaFoldDB" id="A0A4C1XJK3"/>
<evidence type="ECO:0000256" key="2">
    <source>
        <dbReference type="SAM" id="Coils"/>
    </source>
</evidence>
<dbReference type="PANTHER" id="PTHR10881:SF46">
    <property type="entry name" value="GOLGIN SUBFAMILY A MEMBER 2"/>
    <property type="match status" value="1"/>
</dbReference>
<dbReference type="GO" id="GO:0000137">
    <property type="term" value="C:Golgi cis cisterna"/>
    <property type="evidence" value="ECO:0007669"/>
    <property type="project" value="TreeGrafter"/>
</dbReference>
<keyword evidence="5" id="KW-1185">Reference proteome</keyword>
<evidence type="ECO:0000259" key="3">
    <source>
        <dbReference type="Pfam" id="PF15070"/>
    </source>
</evidence>
<dbReference type="STRING" id="151549.A0A4C1XJK3"/>
<name>A0A4C1XJK3_EUMVA</name>
<dbReference type="InterPro" id="IPR043976">
    <property type="entry name" value="GOLGA_cons_dom"/>
</dbReference>
<dbReference type="GO" id="GO:0007030">
    <property type="term" value="P:Golgi organization"/>
    <property type="evidence" value="ECO:0007669"/>
    <property type="project" value="TreeGrafter"/>
</dbReference>
<dbReference type="Pfam" id="PF15070">
    <property type="entry name" value="GOLGA2L5"/>
    <property type="match status" value="2"/>
</dbReference>
<proteinExistence type="predicted"/>
<comment type="caution">
    <text evidence="4">The sequence shown here is derived from an EMBL/GenBank/DDBJ whole genome shotgun (WGS) entry which is preliminary data.</text>
</comment>
<feature type="domain" description="Golgin subfamily A conserved" evidence="3">
    <location>
        <begin position="195"/>
        <end position="316"/>
    </location>
</feature>
<dbReference type="Proteomes" id="UP000299102">
    <property type="component" value="Unassembled WGS sequence"/>
</dbReference>
<feature type="domain" description="Golgin subfamily A conserved" evidence="3">
    <location>
        <begin position="9"/>
        <end position="156"/>
    </location>
</feature>